<feature type="domain" description="Amidase" evidence="2">
    <location>
        <begin position="97"/>
        <end position="187"/>
    </location>
</feature>
<evidence type="ECO:0000256" key="1">
    <source>
        <dbReference type="ARBA" id="ARBA00009199"/>
    </source>
</evidence>
<dbReference type="RefSeq" id="WP_248636017.1">
    <property type="nucleotide sequence ID" value="NZ_JALPTH010000024.1"/>
</dbReference>
<proteinExistence type="inferred from homology"/>
<name>A0ABT0IFW1_9ACTN</name>
<dbReference type="Proteomes" id="UP001522868">
    <property type="component" value="Unassembled WGS sequence"/>
</dbReference>
<comment type="similarity">
    <text evidence="1">Belongs to the amidase family.</text>
</comment>
<gene>
    <name evidence="3" type="ORF">M1O15_22945</name>
</gene>
<reference evidence="3 4" key="1">
    <citation type="submission" date="2022-04" db="EMBL/GenBank/DDBJ databases">
        <title>Streptomyces sp. nov. LCR6-01 isolated from Lichen of Dirinaria sp.</title>
        <authorList>
            <person name="Kanchanasin P."/>
            <person name="Tanasupawat S."/>
            <person name="Phongsopitanun W."/>
        </authorList>
    </citation>
    <scope>NUCLEOTIDE SEQUENCE [LARGE SCALE GENOMIC DNA]</scope>
    <source>
        <strain evidence="3 4">LCR6-01</strain>
    </source>
</reference>
<dbReference type="EMBL" id="JALPTH010000024">
    <property type="protein sequence ID" value="MCK8680204.1"/>
    <property type="molecule type" value="Genomic_DNA"/>
</dbReference>
<evidence type="ECO:0000259" key="2">
    <source>
        <dbReference type="Pfam" id="PF01425"/>
    </source>
</evidence>
<dbReference type="InterPro" id="IPR036928">
    <property type="entry name" value="AS_sf"/>
</dbReference>
<protein>
    <submittedName>
        <fullName evidence="3">Amidase family protein</fullName>
    </submittedName>
</protein>
<dbReference type="Gene3D" id="3.90.1300.10">
    <property type="entry name" value="Amidase signature (AS) domain"/>
    <property type="match status" value="1"/>
</dbReference>
<dbReference type="Pfam" id="PF01425">
    <property type="entry name" value="Amidase"/>
    <property type="match status" value="1"/>
</dbReference>
<dbReference type="PANTHER" id="PTHR11895">
    <property type="entry name" value="TRANSAMIDASE"/>
    <property type="match status" value="1"/>
</dbReference>
<dbReference type="SUPFAM" id="SSF75304">
    <property type="entry name" value="Amidase signature (AS) enzymes"/>
    <property type="match status" value="1"/>
</dbReference>
<dbReference type="InterPro" id="IPR023631">
    <property type="entry name" value="Amidase_dom"/>
</dbReference>
<dbReference type="InterPro" id="IPR000120">
    <property type="entry name" value="Amidase"/>
</dbReference>
<dbReference type="PANTHER" id="PTHR11895:SF7">
    <property type="entry name" value="GLUTAMYL-TRNA(GLN) AMIDOTRANSFERASE SUBUNIT A, MITOCHONDRIAL"/>
    <property type="match status" value="1"/>
</dbReference>
<organism evidence="3 4">
    <name type="scientific">Streptomyces lichenis</name>
    <dbReference type="NCBI Taxonomy" id="2306967"/>
    <lineage>
        <taxon>Bacteria</taxon>
        <taxon>Bacillati</taxon>
        <taxon>Actinomycetota</taxon>
        <taxon>Actinomycetes</taxon>
        <taxon>Kitasatosporales</taxon>
        <taxon>Streptomycetaceae</taxon>
        <taxon>Streptomyces</taxon>
    </lineage>
</organism>
<sequence>MTAPGPLAEIPTTACAIAAAVHAGELTTRDTAAAALERMAERDTLRAFTAPWPDLAAAQAPPNLTTLAATSALDLHQTPVHLPDPVPSWQAHRRRPTAALADAARQSAALTHHLDAVFDQVDLIATPTTPNPPHGHQGPGATMSVALTWAFNITGHPAISLPSGLTPSGEPVGLQLIARHHHEADLLAVAAAAEAIRPHERVSPAELLASQAFLISGRSVSGNPETTNLPQR</sequence>
<keyword evidence="4" id="KW-1185">Reference proteome</keyword>
<accession>A0ABT0IFW1</accession>
<evidence type="ECO:0000313" key="4">
    <source>
        <dbReference type="Proteomes" id="UP001522868"/>
    </source>
</evidence>
<comment type="caution">
    <text evidence="3">The sequence shown here is derived from an EMBL/GenBank/DDBJ whole genome shotgun (WGS) entry which is preliminary data.</text>
</comment>
<evidence type="ECO:0000313" key="3">
    <source>
        <dbReference type="EMBL" id="MCK8680204.1"/>
    </source>
</evidence>